<evidence type="ECO:0000313" key="7">
    <source>
        <dbReference type="EMBL" id="GAA4330584.1"/>
    </source>
</evidence>
<keyword evidence="4 5" id="KW-0472">Membrane</keyword>
<dbReference type="RefSeq" id="WP_345248588.1">
    <property type="nucleotide sequence ID" value="NZ_BAABFO010000007.1"/>
</dbReference>
<protein>
    <recommendedName>
        <fullName evidence="6">O-antigen ligase-related domain-containing protein</fullName>
    </recommendedName>
</protein>
<feature type="transmembrane region" description="Helical" evidence="5">
    <location>
        <begin position="159"/>
        <end position="176"/>
    </location>
</feature>
<feature type="transmembrane region" description="Helical" evidence="5">
    <location>
        <begin position="32"/>
        <end position="51"/>
    </location>
</feature>
<reference evidence="8" key="1">
    <citation type="journal article" date="2019" name="Int. J. Syst. Evol. Microbiol.">
        <title>The Global Catalogue of Microorganisms (GCM) 10K type strain sequencing project: providing services to taxonomists for standard genome sequencing and annotation.</title>
        <authorList>
            <consortium name="The Broad Institute Genomics Platform"/>
            <consortium name="The Broad Institute Genome Sequencing Center for Infectious Disease"/>
            <person name="Wu L."/>
            <person name="Ma J."/>
        </authorList>
    </citation>
    <scope>NUCLEOTIDE SEQUENCE [LARGE SCALE GENOMIC DNA]</scope>
    <source>
        <strain evidence="8">JCM 17666</strain>
    </source>
</reference>
<dbReference type="PANTHER" id="PTHR37422:SF13">
    <property type="entry name" value="LIPOPOLYSACCHARIDE BIOSYNTHESIS PROTEIN PA4999-RELATED"/>
    <property type="match status" value="1"/>
</dbReference>
<feature type="transmembrane region" description="Helical" evidence="5">
    <location>
        <begin position="354"/>
        <end position="374"/>
    </location>
</feature>
<comment type="subcellular location">
    <subcellularLocation>
        <location evidence="1">Membrane</location>
        <topology evidence="1">Multi-pass membrane protein</topology>
    </subcellularLocation>
</comment>
<dbReference type="EMBL" id="BAABFO010000007">
    <property type="protein sequence ID" value="GAA4330584.1"/>
    <property type="molecule type" value="Genomic_DNA"/>
</dbReference>
<proteinExistence type="predicted"/>
<evidence type="ECO:0000259" key="6">
    <source>
        <dbReference type="Pfam" id="PF04932"/>
    </source>
</evidence>
<feature type="transmembrane region" description="Helical" evidence="5">
    <location>
        <begin position="128"/>
        <end position="147"/>
    </location>
</feature>
<comment type="caution">
    <text evidence="7">The sequence shown here is derived from an EMBL/GenBank/DDBJ whole genome shotgun (WGS) entry which is preliminary data.</text>
</comment>
<name>A0ABP8GVJ1_9BURK</name>
<evidence type="ECO:0000256" key="3">
    <source>
        <dbReference type="ARBA" id="ARBA00022989"/>
    </source>
</evidence>
<evidence type="ECO:0000256" key="5">
    <source>
        <dbReference type="SAM" id="Phobius"/>
    </source>
</evidence>
<keyword evidence="3 5" id="KW-1133">Transmembrane helix</keyword>
<feature type="transmembrane region" description="Helical" evidence="5">
    <location>
        <begin position="58"/>
        <end position="81"/>
    </location>
</feature>
<dbReference type="Pfam" id="PF04932">
    <property type="entry name" value="Wzy_C"/>
    <property type="match status" value="1"/>
</dbReference>
<evidence type="ECO:0000256" key="2">
    <source>
        <dbReference type="ARBA" id="ARBA00022692"/>
    </source>
</evidence>
<evidence type="ECO:0000256" key="4">
    <source>
        <dbReference type="ARBA" id="ARBA00023136"/>
    </source>
</evidence>
<dbReference type="PANTHER" id="PTHR37422">
    <property type="entry name" value="TEICHURONIC ACID BIOSYNTHESIS PROTEIN TUAE"/>
    <property type="match status" value="1"/>
</dbReference>
<dbReference type="Proteomes" id="UP001501671">
    <property type="component" value="Unassembled WGS sequence"/>
</dbReference>
<feature type="transmembrane region" description="Helical" evidence="5">
    <location>
        <begin position="229"/>
        <end position="249"/>
    </location>
</feature>
<feature type="transmembrane region" description="Helical" evidence="5">
    <location>
        <begin position="101"/>
        <end position="116"/>
    </location>
</feature>
<accession>A0ABP8GVJ1</accession>
<feature type="transmembrane region" description="Helical" evidence="5">
    <location>
        <begin position="183"/>
        <end position="199"/>
    </location>
</feature>
<gene>
    <name evidence="7" type="ORF">GCM10023144_18400</name>
</gene>
<feature type="transmembrane region" description="Helical" evidence="5">
    <location>
        <begin position="314"/>
        <end position="342"/>
    </location>
</feature>
<organism evidence="7 8">
    <name type="scientific">Pigmentiphaga soli</name>
    <dbReference type="NCBI Taxonomy" id="1007095"/>
    <lineage>
        <taxon>Bacteria</taxon>
        <taxon>Pseudomonadati</taxon>
        <taxon>Pseudomonadota</taxon>
        <taxon>Betaproteobacteria</taxon>
        <taxon>Burkholderiales</taxon>
        <taxon>Alcaligenaceae</taxon>
        <taxon>Pigmentiphaga</taxon>
    </lineage>
</organism>
<evidence type="ECO:0000256" key="1">
    <source>
        <dbReference type="ARBA" id="ARBA00004141"/>
    </source>
</evidence>
<dbReference type="InterPro" id="IPR051533">
    <property type="entry name" value="WaaL-like"/>
</dbReference>
<evidence type="ECO:0000313" key="8">
    <source>
        <dbReference type="Proteomes" id="UP001501671"/>
    </source>
</evidence>
<keyword evidence="2 5" id="KW-0812">Transmembrane</keyword>
<sequence>MNTSRSTLPLLCLFVFCALALNDDTLVLQLGGFKVATYDLLFIAMVLVKFFRLGQPGAYALPSGGVGLAMGLQCVALAYLALASRPQPDIVAADTARDLRIVLYFVSVPFLCYKDIDGPAAYAALQRTIVLSGVAVATLMLGEQLGGFSISQPLRDVRLGVWALPFAMVSIILFPRTLRLGRIAGYALTLYLLLALVMSLNRSQYLQLAVSVALAALLGMRAGALRKSLLLYAPALLAGILVFQSIGYMDVLLDRVFSVQDLSQDSSYGARIEEMEGQMDLFREAPLFGHGAGMRSWVMGEEGFELSTFAHNSWAFYLMKFGMVGLALIMLTPLSILLLALARPCAHPALELHRRYLLSCLPVYIVVDSFSGGLSYAPKTAFLGFLLCYCLALMNHARLQAPAAPRAAVPARPALRGMATHG</sequence>
<feature type="domain" description="O-antigen ligase-related" evidence="6">
    <location>
        <begin position="188"/>
        <end position="329"/>
    </location>
</feature>
<keyword evidence="8" id="KW-1185">Reference proteome</keyword>
<dbReference type="InterPro" id="IPR007016">
    <property type="entry name" value="O-antigen_ligase-rel_domated"/>
</dbReference>